<dbReference type="Proteomes" id="UP000467637">
    <property type="component" value="Unassembled WGS sequence"/>
</dbReference>
<accession>A0ABW9TZP2</accession>
<dbReference type="Pfam" id="PF17853">
    <property type="entry name" value="GGDEF_2"/>
    <property type="match status" value="1"/>
</dbReference>
<evidence type="ECO:0000259" key="5">
    <source>
        <dbReference type="PROSITE" id="PS01124"/>
    </source>
</evidence>
<evidence type="ECO:0000313" key="7">
    <source>
        <dbReference type="Proteomes" id="UP000467637"/>
    </source>
</evidence>
<evidence type="ECO:0000256" key="3">
    <source>
        <dbReference type="ARBA" id="ARBA00023163"/>
    </source>
</evidence>
<dbReference type="EMBL" id="WSEM01000003">
    <property type="protein sequence ID" value="MVQ33317.1"/>
    <property type="molecule type" value="Genomic_DNA"/>
</dbReference>
<name>A0ABW9TZP2_9BACL</name>
<feature type="transmembrane region" description="Helical" evidence="4">
    <location>
        <begin position="310"/>
        <end position="329"/>
    </location>
</feature>
<organism evidence="6 7">
    <name type="scientific">Paenibacillus anseongense</name>
    <dbReference type="NCBI Taxonomy" id="2682845"/>
    <lineage>
        <taxon>Bacteria</taxon>
        <taxon>Bacillati</taxon>
        <taxon>Bacillota</taxon>
        <taxon>Bacilli</taxon>
        <taxon>Bacillales</taxon>
        <taxon>Paenibacillaceae</taxon>
        <taxon>Paenibacillus</taxon>
    </lineage>
</organism>
<dbReference type="PROSITE" id="PS00041">
    <property type="entry name" value="HTH_ARAC_FAMILY_1"/>
    <property type="match status" value="1"/>
</dbReference>
<sequence>MPAIISKWKKLGFRSILFRFILLFLSITMFLQLINFLSYNVLLSKFENQIEHNYDRSVANIASSLNNLFEGIYQTNYLLALDPNVLRIFSANYTIDDVSKYADITEAIRSLSRIKSSSNYIDNAYIYKRSEKLIISDEGTYASDFYYDKVYRSGLYPKDFWQAYQASHHLFTILPPSDISGTIRNHGKTSIPVVQSMIGGYWSNDLYVINLDVQPIIQLLRSFKITPNSMLLVSNQDNQLLFSTEENNADMSEILEKAVGETANRFKMTFRNQEMLIIKFNTSFFFQQANMIVSVPITDIKANFNNFSNWNIIVTAIALLVGLLMSILFTKMLYSPIRALVRTLQDGRSMQRSSDSFKEFEYINNEIDRMKSNVAHLNETLSYTLPLVIDQFLVKMLKSNSQMDHSRIDDFLANCKFSFMHDSFWVGLIQCNFKKPFYDSFSEEFQNQASQRLLKLMKSMIPPSSSVYLLEMDTNLFAILVNLPHDADADTWAYHEYLQQIDDLFQTDKAFVHIHIGIGRKYIGYQGMQRSYVEAMKALWRVSPFDTKRISIYNENNQDESGYLLSKTDENKLFNLLLSNKQEDLQQLLKTIINANMNSAMTDMSSRQLYMHLYLIGTQALKQLDKTMDESIFKNYSEFVMSISTHSIGDMADFIVSFYDSVLEACTPVQPGFDIKLFKQYIDDYYHEDISLDMLADKYNTSPKYMSKLLKKELGMTFQRYLQELRIAKAKEMLQHTSKPIQKILEEIGFNNRNSFIRTFRNLEGISPTEYRIQRQVRKG</sequence>
<keyword evidence="1" id="KW-0805">Transcription regulation</keyword>
<feature type="domain" description="HTH araC/xylS-type" evidence="5">
    <location>
        <begin position="676"/>
        <end position="774"/>
    </location>
</feature>
<dbReference type="RefSeq" id="WP_157317492.1">
    <property type="nucleotide sequence ID" value="NZ_WSEM01000003.1"/>
</dbReference>
<dbReference type="Gene3D" id="1.10.10.60">
    <property type="entry name" value="Homeodomain-like"/>
    <property type="match status" value="2"/>
</dbReference>
<dbReference type="SUPFAM" id="SSF46689">
    <property type="entry name" value="Homeodomain-like"/>
    <property type="match status" value="2"/>
</dbReference>
<evidence type="ECO:0000313" key="6">
    <source>
        <dbReference type="EMBL" id="MVQ33317.1"/>
    </source>
</evidence>
<evidence type="ECO:0000256" key="2">
    <source>
        <dbReference type="ARBA" id="ARBA00023125"/>
    </source>
</evidence>
<keyword evidence="7" id="KW-1185">Reference proteome</keyword>
<keyword evidence="4" id="KW-0472">Membrane</keyword>
<protein>
    <submittedName>
        <fullName evidence="6">Helix-turn-helix domain-containing protein</fullName>
    </submittedName>
</protein>
<dbReference type="InterPro" id="IPR041522">
    <property type="entry name" value="CdaR_GGDEF"/>
</dbReference>
<gene>
    <name evidence="6" type="ORF">GON05_01520</name>
</gene>
<dbReference type="InterPro" id="IPR018060">
    <property type="entry name" value="HTH_AraC"/>
</dbReference>
<dbReference type="InterPro" id="IPR009057">
    <property type="entry name" value="Homeodomain-like_sf"/>
</dbReference>
<feature type="transmembrane region" description="Helical" evidence="4">
    <location>
        <begin position="16"/>
        <end position="39"/>
    </location>
</feature>
<keyword evidence="4" id="KW-0812">Transmembrane</keyword>
<dbReference type="SMART" id="SM00342">
    <property type="entry name" value="HTH_ARAC"/>
    <property type="match status" value="1"/>
</dbReference>
<evidence type="ECO:0000256" key="4">
    <source>
        <dbReference type="SAM" id="Phobius"/>
    </source>
</evidence>
<keyword evidence="4" id="KW-1133">Transmembrane helix</keyword>
<proteinExistence type="predicted"/>
<dbReference type="Pfam" id="PF12833">
    <property type="entry name" value="HTH_18"/>
    <property type="match status" value="1"/>
</dbReference>
<reference evidence="6 7" key="1">
    <citation type="submission" date="2019-12" db="EMBL/GenBank/DDBJ databases">
        <authorList>
            <person name="Huq M.A."/>
        </authorList>
    </citation>
    <scope>NUCLEOTIDE SEQUENCE [LARGE SCALE GENOMIC DNA]</scope>
    <source>
        <strain evidence="6 7">MAH-34</strain>
    </source>
</reference>
<comment type="caution">
    <text evidence="6">The sequence shown here is derived from an EMBL/GenBank/DDBJ whole genome shotgun (WGS) entry which is preliminary data.</text>
</comment>
<dbReference type="PANTHER" id="PTHR43280:SF2">
    <property type="entry name" value="HTH-TYPE TRANSCRIPTIONAL REGULATOR EXSA"/>
    <property type="match status" value="1"/>
</dbReference>
<dbReference type="PROSITE" id="PS01124">
    <property type="entry name" value="HTH_ARAC_FAMILY_2"/>
    <property type="match status" value="1"/>
</dbReference>
<keyword evidence="2" id="KW-0238">DNA-binding</keyword>
<evidence type="ECO:0000256" key="1">
    <source>
        <dbReference type="ARBA" id="ARBA00023015"/>
    </source>
</evidence>
<dbReference type="InterPro" id="IPR018062">
    <property type="entry name" value="HTH_AraC-typ_CS"/>
</dbReference>
<keyword evidence="3" id="KW-0804">Transcription</keyword>
<dbReference type="PANTHER" id="PTHR43280">
    <property type="entry name" value="ARAC-FAMILY TRANSCRIPTIONAL REGULATOR"/>
    <property type="match status" value="1"/>
</dbReference>